<feature type="signal peptide" evidence="1">
    <location>
        <begin position="1"/>
        <end position="24"/>
    </location>
</feature>
<accession>A0A2D0N523</accession>
<feature type="chain" id="PRO_5013401985" evidence="1">
    <location>
        <begin position="25"/>
        <end position="207"/>
    </location>
</feature>
<evidence type="ECO:0000313" key="2">
    <source>
        <dbReference type="EMBL" id="PHN03259.1"/>
    </source>
</evidence>
<reference evidence="2 3" key="1">
    <citation type="submission" date="2017-10" db="EMBL/GenBank/DDBJ databases">
        <title>The draft genome sequence of Lewinella nigricans NBRC 102662.</title>
        <authorList>
            <person name="Wang K."/>
        </authorList>
    </citation>
    <scope>NUCLEOTIDE SEQUENCE [LARGE SCALE GENOMIC DNA]</scope>
    <source>
        <strain evidence="2 3">NBRC 102662</strain>
    </source>
</reference>
<organism evidence="2 3">
    <name type="scientific">Flavilitoribacter nigricans (strain ATCC 23147 / DSM 23189 / NBRC 102662 / NCIMB 1420 / SS-2)</name>
    <name type="common">Lewinella nigricans</name>
    <dbReference type="NCBI Taxonomy" id="1122177"/>
    <lineage>
        <taxon>Bacteria</taxon>
        <taxon>Pseudomonadati</taxon>
        <taxon>Bacteroidota</taxon>
        <taxon>Saprospiria</taxon>
        <taxon>Saprospirales</taxon>
        <taxon>Lewinellaceae</taxon>
        <taxon>Flavilitoribacter</taxon>
    </lineage>
</organism>
<gene>
    <name evidence="2" type="ORF">CRP01_28100</name>
</gene>
<dbReference type="RefSeq" id="WP_099153388.1">
    <property type="nucleotide sequence ID" value="NZ_PDUD01000033.1"/>
</dbReference>
<dbReference type="EMBL" id="PDUD01000033">
    <property type="protein sequence ID" value="PHN03259.1"/>
    <property type="molecule type" value="Genomic_DNA"/>
</dbReference>
<keyword evidence="3" id="KW-1185">Reference proteome</keyword>
<dbReference type="PROSITE" id="PS51257">
    <property type="entry name" value="PROKAR_LIPOPROTEIN"/>
    <property type="match status" value="1"/>
</dbReference>
<proteinExistence type="predicted"/>
<evidence type="ECO:0000256" key="1">
    <source>
        <dbReference type="SAM" id="SignalP"/>
    </source>
</evidence>
<keyword evidence="1" id="KW-0732">Signal</keyword>
<evidence type="ECO:0000313" key="3">
    <source>
        <dbReference type="Proteomes" id="UP000223913"/>
    </source>
</evidence>
<name>A0A2D0N523_FLAN2</name>
<sequence length="207" mass="24075">MKPRYYLSLLLLIGLLTACQQKMAQTVSTDAHAELSAPVRMIRKIELLELRSVNLSEDMSVFSTHDDEIILIAYLLQKDADSLKILDVHLFKDLTFDSSKTSYELPYTLAPDTARLADCMAAFMLAELDNEGTEYSIRDTFSRRITRYVDGRPPSRLAVDSLFGTDDFLDLEFLRYDEPYREGEQEVLFKGMQLFDRFEYRLTYRLY</sequence>
<dbReference type="AlphaFoldDB" id="A0A2D0N523"/>
<dbReference type="Proteomes" id="UP000223913">
    <property type="component" value="Unassembled WGS sequence"/>
</dbReference>
<protein>
    <submittedName>
        <fullName evidence="2">Uncharacterized protein</fullName>
    </submittedName>
</protein>
<comment type="caution">
    <text evidence="2">The sequence shown here is derived from an EMBL/GenBank/DDBJ whole genome shotgun (WGS) entry which is preliminary data.</text>
</comment>